<dbReference type="RefSeq" id="WP_130351598.1">
    <property type="nucleotide sequence ID" value="NZ_SGWY01000001.1"/>
</dbReference>
<comment type="similarity">
    <text evidence="1 3">Belongs to the type-B carboxylesterase/lipase family.</text>
</comment>
<name>A0A4Q7MKU5_9MICO</name>
<proteinExistence type="inferred from homology"/>
<dbReference type="EC" id="3.1.1.-" evidence="3"/>
<feature type="domain" description="Carboxylesterase type B" evidence="5">
    <location>
        <begin position="13"/>
        <end position="253"/>
    </location>
</feature>
<feature type="domain" description="Carboxylesterase type B" evidence="5">
    <location>
        <begin position="320"/>
        <end position="563"/>
    </location>
</feature>
<dbReference type="EMBL" id="SGWY01000001">
    <property type="protein sequence ID" value="RZS68263.1"/>
    <property type="molecule type" value="Genomic_DNA"/>
</dbReference>
<dbReference type="SUPFAM" id="SSF53474">
    <property type="entry name" value="alpha/beta-Hydrolases"/>
    <property type="match status" value="1"/>
</dbReference>
<dbReference type="OrthoDB" id="3199405at2"/>
<evidence type="ECO:0000256" key="2">
    <source>
        <dbReference type="ARBA" id="ARBA00022801"/>
    </source>
</evidence>
<evidence type="ECO:0000256" key="1">
    <source>
        <dbReference type="ARBA" id="ARBA00005964"/>
    </source>
</evidence>
<dbReference type="InterPro" id="IPR029058">
    <property type="entry name" value="AB_hydrolase_fold"/>
</dbReference>
<feature type="region of interest" description="Disordered" evidence="4">
    <location>
        <begin position="262"/>
        <end position="308"/>
    </location>
</feature>
<comment type="caution">
    <text evidence="6">The sequence shown here is derived from an EMBL/GenBank/DDBJ whole genome shotgun (WGS) entry which is preliminary data.</text>
</comment>
<dbReference type="GO" id="GO:0016787">
    <property type="term" value="F:hydrolase activity"/>
    <property type="evidence" value="ECO:0007669"/>
    <property type="project" value="UniProtKB-KW"/>
</dbReference>
<accession>A0A4Q7MKU5</accession>
<evidence type="ECO:0000256" key="4">
    <source>
        <dbReference type="SAM" id="MobiDB-lite"/>
    </source>
</evidence>
<dbReference type="InterPro" id="IPR050309">
    <property type="entry name" value="Type-B_Carboxylest/Lipase"/>
</dbReference>
<gene>
    <name evidence="6" type="ORF">EV187_0690</name>
</gene>
<evidence type="ECO:0000313" key="6">
    <source>
        <dbReference type="EMBL" id="RZS68263.1"/>
    </source>
</evidence>
<dbReference type="Proteomes" id="UP000293289">
    <property type="component" value="Unassembled WGS sequence"/>
</dbReference>
<keyword evidence="2 3" id="KW-0378">Hydrolase</keyword>
<keyword evidence="7" id="KW-1185">Reference proteome</keyword>
<dbReference type="PANTHER" id="PTHR11559">
    <property type="entry name" value="CARBOXYLESTERASE"/>
    <property type="match status" value="1"/>
</dbReference>
<evidence type="ECO:0000313" key="7">
    <source>
        <dbReference type="Proteomes" id="UP000293289"/>
    </source>
</evidence>
<dbReference type="Pfam" id="PF00135">
    <property type="entry name" value="COesterase"/>
    <property type="match status" value="2"/>
</dbReference>
<protein>
    <recommendedName>
        <fullName evidence="3">Carboxylic ester hydrolase</fullName>
        <ecNumber evidence="3">3.1.1.-</ecNumber>
    </recommendedName>
</protein>
<dbReference type="AlphaFoldDB" id="A0A4Q7MKU5"/>
<dbReference type="InterPro" id="IPR019826">
    <property type="entry name" value="Carboxylesterase_B_AS"/>
</dbReference>
<evidence type="ECO:0000256" key="3">
    <source>
        <dbReference type="RuleBase" id="RU361235"/>
    </source>
</evidence>
<reference evidence="6 7" key="1">
    <citation type="submission" date="2019-02" db="EMBL/GenBank/DDBJ databases">
        <title>Genomic Encyclopedia of Type Strains, Phase IV (KMG-IV): sequencing the most valuable type-strain genomes for metagenomic binning, comparative biology and taxonomic classification.</title>
        <authorList>
            <person name="Goeker M."/>
        </authorList>
    </citation>
    <scope>NUCLEOTIDE SEQUENCE [LARGE SCALE GENOMIC DNA]</scope>
    <source>
        <strain evidence="6 7">DSM 43045</strain>
    </source>
</reference>
<sequence length="572" mass="61973">MTAHPGTGDGLELRVTGGVVRGVREREMLAWRGMPYAAPPIGERRFRAPAPVLPWRGVRDASTYGSVAPQANVIRLARPRMSIVSADEDCLSVNVHAPAREAGDSPLPVMVFIHGGGYSVGSSRDFSGQGEGFVRSGRVVYVSFNYRLGALGYLDFTRYSSGRRSFECNLGLRDQVALLEWVRDNIAAFGGDASRVTVFGESAGGNAVTTLMTTPSARGLFAGAIAQSPPPDAVYSRELTARWAAEYVAILRGVRRERQAREKAKRAAAAPGGAHGEEAPLEAAAPDAPAAQDAPREAGAPDAAPRAISPRHAAAPPTVQQLLTEANTDDLVAASVVLQMRTPDAYAGAFCFAPVVDGDMVPERPFVAFRDGRAQRVPLIIGTNDREGSIFRGRVDILPRTPKRIDDIFARAPGAARRAMRAAYPDLPARRAAQDFGADYGFWYPSTRVADTCSRRAPVWSYRWDLAPRLLKLVGLDATHGVEMFALFDRTDVPVARVMTSLGGNEQYAAAGERIRQHWLHFAETGAPTPAWPRYDERARSTLVIDATDRIESDPRSERRRAWDAFAPSLAG</sequence>
<organism evidence="6 7">
    <name type="scientific">Agromyces ramosus</name>
    <dbReference type="NCBI Taxonomy" id="33879"/>
    <lineage>
        <taxon>Bacteria</taxon>
        <taxon>Bacillati</taxon>
        <taxon>Actinomycetota</taxon>
        <taxon>Actinomycetes</taxon>
        <taxon>Micrococcales</taxon>
        <taxon>Microbacteriaceae</taxon>
        <taxon>Agromyces</taxon>
    </lineage>
</organism>
<dbReference type="PROSITE" id="PS00122">
    <property type="entry name" value="CARBOXYLESTERASE_B_1"/>
    <property type="match status" value="1"/>
</dbReference>
<dbReference type="InterPro" id="IPR002018">
    <property type="entry name" value="CarbesteraseB"/>
</dbReference>
<dbReference type="Gene3D" id="3.40.50.1820">
    <property type="entry name" value="alpha/beta hydrolase"/>
    <property type="match status" value="1"/>
</dbReference>
<evidence type="ECO:0000259" key="5">
    <source>
        <dbReference type="Pfam" id="PF00135"/>
    </source>
</evidence>
<feature type="compositionally biased region" description="Low complexity" evidence="4">
    <location>
        <begin position="281"/>
        <end position="301"/>
    </location>
</feature>